<dbReference type="EMBL" id="BART01029694">
    <property type="protein sequence ID" value="GAH09746.1"/>
    <property type="molecule type" value="Genomic_DNA"/>
</dbReference>
<organism evidence="1">
    <name type="scientific">marine sediment metagenome</name>
    <dbReference type="NCBI Taxonomy" id="412755"/>
    <lineage>
        <taxon>unclassified sequences</taxon>
        <taxon>metagenomes</taxon>
        <taxon>ecological metagenomes</taxon>
    </lineage>
</organism>
<comment type="caution">
    <text evidence="1">The sequence shown here is derived from an EMBL/GenBank/DDBJ whole genome shotgun (WGS) entry which is preliminary data.</text>
</comment>
<name>X1CMS3_9ZZZZ</name>
<protein>
    <submittedName>
        <fullName evidence="1">Uncharacterized protein</fullName>
    </submittedName>
</protein>
<sequence length="42" mass="4936">MQRNTLLEDLSSKTPHYLKPILGRYKRIKVATILKIHPVYLS</sequence>
<gene>
    <name evidence="1" type="ORF">S01H4_52045</name>
</gene>
<reference evidence="1" key="1">
    <citation type="journal article" date="2014" name="Front. Microbiol.">
        <title>High frequency of phylogenetically diverse reductive dehalogenase-homologous genes in deep subseafloor sedimentary metagenomes.</title>
        <authorList>
            <person name="Kawai M."/>
            <person name="Futagami T."/>
            <person name="Toyoda A."/>
            <person name="Takaki Y."/>
            <person name="Nishi S."/>
            <person name="Hori S."/>
            <person name="Arai W."/>
            <person name="Tsubouchi T."/>
            <person name="Morono Y."/>
            <person name="Uchiyama I."/>
            <person name="Ito T."/>
            <person name="Fujiyama A."/>
            <person name="Inagaki F."/>
            <person name="Takami H."/>
        </authorList>
    </citation>
    <scope>NUCLEOTIDE SEQUENCE</scope>
    <source>
        <strain evidence="1">Expedition CK06-06</strain>
    </source>
</reference>
<dbReference type="AlphaFoldDB" id="X1CMS3"/>
<feature type="non-terminal residue" evidence="1">
    <location>
        <position position="42"/>
    </location>
</feature>
<proteinExistence type="predicted"/>
<accession>X1CMS3</accession>
<evidence type="ECO:0000313" key="1">
    <source>
        <dbReference type="EMBL" id="GAH09746.1"/>
    </source>
</evidence>